<reference evidence="2 3" key="1">
    <citation type="journal article" date="2016" name="Nat. Commun.">
        <title>Thousands of microbial genomes shed light on interconnected biogeochemical processes in an aquifer system.</title>
        <authorList>
            <person name="Anantharaman K."/>
            <person name="Brown C.T."/>
            <person name="Hug L.A."/>
            <person name="Sharon I."/>
            <person name="Castelle C.J."/>
            <person name="Probst A.J."/>
            <person name="Thomas B.C."/>
            <person name="Singh A."/>
            <person name="Wilkins M.J."/>
            <person name="Karaoz U."/>
            <person name="Brodie E.L."/>
            <person name="Williams K.H."/>
            <person name="Hubbard S.S."/>
            <person name="Banfield J.F."/>
        </authorList>
    </citation>
    <scope>NUCLEOTIDE SEQUENCE [LARGE SCALE GENOMIC DNA]</scope>
</reference>
<comment type="caution">
    <text evidence="2">The sequence shown here is derived from an EMBL/GenBank/DDBJ whole genome shotgun (WGS) entry which is preliminary data.</text>
</comment>
<gene>
    <name evidence="2" type="ORF">A2Y64_04785</name>
</gene>
<proteinExistence type="predicted"/>
<evidence type="ECO:0000313" key="2">
    <source>
        <dbReference type="EMBL" id="OGD78627.1"/>
    </source>
</evidence>
<feature type="chain" id="PRO_5009518582" description="Cytochrome c-552/DMSO reductase-like haem-binding domain-containing protein" evidence="1">
    <location>
        <begin position="23"/>
        <end position="476"/>
    </location>
</feature>
<sequence>MKVRNLLLGALILALLYLVSCAPEEQETSFPIAEYLDQAFSVFVTDDSYDNWSGTHLILDFNGGQDADNAIVPDYITDLPTIDGVLAPEEVWHPDLGTVTWHTFALEHKPYASGFGDDTETDPDGDTYHVDAPSSGVVDEVSVAACFNVAAGVGTLYMAFQWTDPYGADDHYYKRWRFYRDIGGDLDLRDYLRQVENGWDPMVDHGGPGGTPVDPDFWGDELYNHGYSSDTLLLAWDCWQDTDGPYDPDAGTGELPPIPSVAGFWENGWEVCWHQDGDDWTCKLTADMGNEDENDKKLEPQLDIWWWKSAQTNNWWPTEVQEYGYADDYWQTADALYNDHGPIPDAGFPCYRYNWNVFHMNPVTYYERPLFKHQEQPTYMYYPDTPEWIFMDYISWGAQGPDKFGFFYPAHPEAFWHQGDEIPGFASLPSTLGSTGDVLAKGTLDEATGVWSVELRRLFDPGNDDDANLAQFDYFD</sequence>
<dbReference type="Proteomes" id="UP000177187">
    <property type="component" value="Unassembled WGS sequence"/>
</dbReference>
<evidence type="ECO:0000313" key="3">
    <source>
        <dbReference type="Proteomes" id="UP000177187"/>
    </source>
</evidence>
<feature type="signal peptide" evidence="1">
    <location>
        <begin position="1"/>
        <end position="22"/>
    </location>
</feature>
<organism evidence="2 3">
    <name type="scientific">Candidatus Coatesbacteria bacterium RBG_13_66_14</name>
    <dbReference type="NCBI Taxonomy" id="1817816"/>
    <lineage>
        <taxon>Bacteria</taxon>
        <taxon>Candidatus Coatesiibacteriota</taxon>
    </lineage>
</organism>
<dbReference type="EMBL" id="MFAF01000029">
    <property type="protein sequence ID" value="OGD78627.1"/>
    <property type="molecule type" value="Genomic_DNA"/>
</dbReference>
<keyword evidence="1" id="KW-0732">Signal</keyword>
<evidence type="ECO:0008006" key="4">
    <source>
        <dbReference type="Google" id="ProtNLM"/>
    </source>
</evidence>
<name>A0A1F5FGF9_9BACT</name>
<evidence type="ECO:0000256" key="1">
    <source>
        <dbReference type="SAM" id="SignalP"/>
    </source>
</evidence>
<dbReference type="STRING" id="1817816.A2Y64_04785"/>
<protein>
    <recommendedName>
        <fullName evidence="4">Cytochrome c-552/DMSO reductase-like haem-binding domain-containing protein</fullName>
    </recommendedName>
</protein>
<accession>A0A1F5FGF9</accession>
<dbReference type="AlphaFoldDB" id="A0A1F5FGF9"/>